<name>A0A6P6ECJ4_OCTDE</name>
<feature type="compositionally biased region" description="Low complexity" evidence="9">
    <location>
        <begin position="332"/>
        <end position="350"/>
    </location>
</feature>
<dbReference type="GeneID" id="101565345"/>
<keyword evidence="5 7" id="KW-0653">Protein transport</keyword>
<feature type="coiled-coil region" evidence="8">
    <location>
        <begin position="239"/>
        <end position="296"/>
    </location>
</feature>
<dbReference type="OrthoDB" id="8921242at2759"/>
<dbReference type="PANTHER" id="PTHR13678">
    <property type="entry name" value="VACUOLAR PROTEIN SORTING-ASSOCIATED PROTEIN 37"/>
    <property type="match status" value="1"/>
</dbReference>
<feature type="domain" description="VPS37 C-terminal" evidence="10">
    <location>
        <begin position="246"/>
        <end position="335"/>
    </location>
</feature>
<gene>
    <name evidence="12" type="primary">Vps37d</name>
</gene>
<evidence type="ECO:0000256" key="5">
    <source>
        <dbReference type="ARBA" id="ARBA00022927"/>
    </source>
</evidence>
<dbReference type="PROSITE" id="PS51314">
    <property type="entry name" value="VPS37_C"/>
    <property type="match status" value="1"/>
</dbReference>
<dbReference type="FunCoup" id="A0A6P6ECJ4">
    <property type="interactions" value="320"/>
</dbReference>
<dbReference type="InParanoid" id="A0A6P6ECJ4"/>
<dbReference type="GO" id="GO:0006612">
    <property type="term" value="P:protein targeting to membrane"/>
    <property type="evidence" value="ECO:0007669"/>
    <property type="project" value="TreeGrafter"/>
</dbReference>
<dbReference type="GO" id="GO:0031902">
    <property type="term" value="C:late endosome membrane"/>
    <property type="evidence" value="ECO:0007669"/>
    <property type="project" value="UniProtKB-SubCell"/>
</dbReference>
<keyword evidence="4" id="KW-0967">Endosome</keyword>
<evidence type="ECO:0000256" key="7">
    <source>
        <dbReference type="PROSITE-ProRule" id="PRU00646"/>
    </source>
</evidence>
<evidence type="ECO:0000256" key="4">
    <source>
        <dbReference type="ARBA" id="ARBA00022753"/>
    </source>
</evidence>
<evidence type="ECO:0000256" key="9">
    <source>
        <dbReference type="SAM" id="MobiDB-lite"/>
    </source>
</evidence>
<keyword evidence="3 7" id="KW-0813">Transport</keyword>
<dbReference type="RefSeq" id="XP_023570080.1">
    <property type="nucleotide sequence ID" value="XM_023714312.1"/>
</dbReference>
<comment type="subcellular location">
    <subcellularLocation>
        <location evidence="1">Late endosome membrane</location>
        <topology evidence="1">Peripheral membrane protein</topology>
    </subcellularLocation>
</comment>
<feature type="region of interest" description="Disordered" evidence="9">
    <location>
        <begin position="1"/>
        <end position="105"/>
    </location>
</feature>
<keyword evidence="8" id="KW-0175">Coiled coil</keyword>
<evidence type="ECO:0000256" key="8">
    <source>
        <dbReference type="SAM" id="Coils"/>
    </source>
</evidence>
<feature type="compositionally biased region" description="Low complexity" evidence="9">
    <location>
        <begin position="160"/>
        <end position="173"/>
    </location>
</feature>
<dbReference type="PANTHER" id="PTHR13678:SF12">
    <property type="entry name" value="VACUOLAR PROTEIN SORTING-ASSOCIATED PROTEIN 37D"/>
    <property type="match status" value="1"/>
</dbReference>
<feature type="compositionally biased region" description="Polar residues" evidence="9">
    <location>
        <begin position="9"/>
        <end position="20"/>
    </location>
</feature>
<comment type="similarity">
    <text evidence="2">Belongs to the VPS37 family.</text>
</comment>
<sequence length="404" mass="43724">MRGERLALMSNSPPKSTYTSPPVLLTPRPYDLSHKLPSLQHVGGSRPAGGRAVAQQWPGPWARAPANPSPLVRAHLYPPAGLGPPNQPENRRRSRGNGVERSLARPRRSQFLCVRPSPPQRLFNPTWNFSFLVVVVGVETGSPPMNSRLALIPYGAQAAGRGRQAGPAEPGEGPAAGRGRGVSSTPGGREACPRGAPKEFQGLQLEREACLASNYALAKENLALRPRLEMGRAALAIKYQELREVAENCADKLQRLEETMHRWSPHCALGWLQAELEEAEQEAEEHMEQLLLGEQSLEAFLPAFQRGRALAHLRRTQAEKLQELLRRRERSAQSAPTAAADAPKPFPAAAVLPTGAARGPPAVPRSLPPLDSRPVLPLKGSPGCPLGPAPLLSPRPSQPEPPHR</sequence>
<dbReference type="AlphaFoldDB" id="A0A6P6ECJ4"/>
<evidence type="ECO:0000256" key="6">
    <source>
        <dbReference type="ARBA" id="ARBA00025010"/>
    </source>
</evidence>
<evidence type="ECO:0000313" key="11">
    <source>
        <dbReference type="Proteomes" id="UP000515203"/>
    </source>
</evidence>
<dbReference type="CTD" id="155382"/>
<evidence type="ECO:0000256" key="3">
    <source>
        <dbReference type="ARBA" id="ARBA00022448"/>
    </source>
</evidence>
<evidence type="ECO:0000256" key="2">
    <source>
        <dbReference type="ARBA" id="ARBA00007617"/>
    </source>
</evidence>
<dbReference type="InterPro" id="IPR009851">
    <property type="entry name" value="Mod_r"/>
</dbReference>
<evidence type="ECO:0000313" key="12">
    <source>
        <dbReference type="RefSeq" id="XP_023570080.1"/>
    </source>
</evidence>
<dbReference type="GO" id="GO:0006623">
    <property type="term" value="P:protein targeting to vacuole"/>
    <property type="evidence" value="ECO:0007669"/>
    <property type="project" value="TreeGrafter"/>
</dbReference>
<accession>A0A6P6ECJ4</accession>
<dbReference type="GO" id="GO:0043162">
    <property type="term" value="P:ubiquitin-dependent protein catabolic process via the multivesicular body sorting pathway"/>
    <property type="evidence" value="ECO:0007669"/>
    <property type="project" value="TreeGrafter"/>
</dbReference>
<dbReference type="Proteomes" id="UP000515203">
    <property type="component" value="Unplaced"/>
</dbReference>
<feature type="region of interest" description="Disordered" evidence="9">
    <location>
        <begin position="160"/>
        <end position="196"/>
    </location>
</feature>
<reference evidence="12" key="1">
    <citation type="submission" date="2025-08" db="UniProtKB">
        <authorList>
            <consortium name="RefSeq"/>
        </authorList>
    </citation>
    <scope>IDENTIFICATION</scope>
</reference>
<comment type="function">
    <text evidence="6">Component of the ESCRT-I complex, a regulator of vesicular trafficking process. Required for the sorting of endocytic ubiquitinated cargos into multivesicular bodies. May be involved in cell growth and differentiation.</text>
</comment>
<feature type="compositionally biased region" description="Pro residues" evidence="9">
    <location>
        <begin position="385"/>
        <end position="404"/>
    </location>
</feature>
<protein>
    <submittedName>
        <fullName evidence="12">Vacuolar protein sorting-associated protein 37D</fullName>
    </submittedName>
</protein>
<dbReference type="GO" id="GO:0000813">
    <property type="term" value="C:ESCRT I complex"/>
    <property type="evidence" value="ECO:0007669"/>
    <property type="project" value="TreeGrafter"/>
</dbReference>
<organism evidence="11 12">
    <name type="scientific">Octodon degus</name>
    <name type="common">Degu</name>
    <name type="synonym">Sciurus degus</name>
    <dbReference type="NCBI Taxonomy" id="10160"/>
    <lineage>
        <taxon>Eukaryota</taxon>
        <taxon>Metazoa</taxon>
        <taxon>Chordata</taxon>
        <taxon>Craniata</taxon>
        <taxon>Vertebrata</taxon>
        <taxon>Euteleostomi</taxon>
        <taxon>Mammalia</taxon>
        <taxon>Eutheria</taxon>
        <taxon>Euarchontoglires</taxon>
        <taxon>Glires</taxon>
        <taxon>Rodentia</taxon>
        <taxon>Hystricomorpha</taxon>
        <taxon>Octodontidae</taxon>
        <taxon>Octodon</taxon>
    </lineage>
</organism>
<keyword evidence="11" id="KW-1185">Reference proteome</keyword>
<feature type="region of interest" description="Disordered" evidence="9">
    <location>
        <begin position="326"/>
        <end position="404"/>
    </location>
</feature>
<proteinExistence type="inferred from homology"/>
<evidence type="ECO:0000259" key="10">
    <source>
        <dbReference type="PROSITE" id="PS51314"/>
    </source>
</evidence>
<evidence type="ECO:0000256" key="1">
    <source>
        <dbReference type="ARBA" id="ARBA00004633"/>
    </source>
</evidence>
<dbReference type="Pfam" id="PF07200">
    <property type="entry name" value="Mod_r"/>
    <property type="match status" value="1"/>
</dbReference>